<dbReference type="Proteomes" id="UP000027120">
    <property type="component" value="Unassembled WGS sequence"/>
</dbReference>
<evidence type="ECO:0000313" key="4">
    <source>
        <dbReference type="Proteomes" id="UP000027120"/>
    </source>
</evidence>
<dbReference type="PaxDb" id="2711-XP_006479120.1"/>
<name>A0A067EIV4_CITSI</name>
<protein>
    <recommendedName>
        <fullName evidence="2">DUF6821 domain-containing protein</fullName>
    </recommendedName>
</protein>
<keyword evidence="1" id="KW-0472">Membrane</keyword>
<accession>A0A067EIV4</accession>
<keyword evidence="1" id="KW-0812">Transmembrane</keyword>
<dbReference type="PANTHER" id="PTHR33646">
    <property type="entry name" value="GB|AAF00631.1"/>
    <property type="match status" value="1"/>
</dbReference>
<sequence length="303" mass="34186">MDYEEEWEFLPDSRFLDFPENPDEKKILSGKQRSLNPKSVFDMNYFMCPSPESKKIIETPSGNSSRKVTAKQLVPVPIQLEPAAILKEGHQDPEADDDYQVIVKKPTAITDKINGSNNNNNNNRGSIEADQDAVLSQVFFKKMKENEFVDMKILDSPKSPRNNIIPQIDAAATFSDQSSIDNMTCSPRKKKIEDQVSWNDEVLENDDGLGLNLWKWSLTGIGAICSFGVAAATICVLIFGNQQKNKHHHQNQNQKLRFQIYTDDQRIKQVVQHATKLNEAISAARGVPITRAHITYGGYYDAL</sequence>
<evidence type="ECO:0000313" key="3">
    <source>
        <dbReference type="EMBL" id="KDO55018.1"/>
    </source>
</evidence>
<dbReference type="eggNOG" id="ENOG502RYG5">
    <property type="taxonomic scope" value="Eukaryota"/>
</dbReference>
<dbReference type="PANTHER" id="PTHR33646:SF2">
    <property type="entry name" value="F20H23.8 PROTEIN"/>
    <property type="match status" value="1"/>
</dbReference>
<gene>
    <name evidence="3" type="ORF">CISIN_1g022066mg</name>
</gene>
<reference evidence="3 4" key="1">
    <citation type="submission" date="2014-04" db="EMBL/GenBank/DDBJ databases">
        <authorList>
            <consortium name="International Citrus Genome Consortium"/>
            <person name="Gmitter F."/>
            <person name="Chen C."/>
            <person name="Farmerie W."/>
            <person name="Harkins T."/>
            <person name="Desany B."/>
            <person name="Mohiuddin M."/>
            <person name="Kodira C."/>
            <person name="Borodovsky M."/>
            <person name="Lomsadze A."/>
            <person name="Burns P."/>
            <person name="Jenkins J."/>
            <person name="Prochnik S."/>
            <person name="Shu S."/>
            <person name="Chapman J."/>
            <person name="Pitluck S."/>
            <person name="Schmutz J."/>
            <person name="Rokhsar D."/>
        </authorList>
    </citation>
    <scope>NUCLEOTIDE SEQUENCE</scope>
</reference>
<feature type="transmembrane region" description="Helical" evidence="1">
    <location>
        <begin position="213"/>
        <end position="239"/>
    </location>
</feature>
<organism evidence="3 4">
    <name type="scientific">Citrus sinensis</name>
    <name type="common">Sweet orange</name>
    <name type="synonym">Citrus aurantium var. sinensis</name>
    <dbReference type="NCBI Taxonomy" id="2711"/>
    <lineage>
        <taxon>Eukaryota</taxon>
        <taxon>Viridiplantae</taxon>
        <taxon>Streptophyta</taxon>
        <taxon>Embryophyta</taxon>
        <taxon>Tracheophyta</taxon>
        <taxon>Spermatophyta</taxon>
        <taxon>Magnoliopsida</taxon>
        <taxon>eudicotyledons</taxon>
        <taxon>Gunneridae</taxon>
        <taxon>Pentapetalae</taxon>
        <taxon>rosids</taxon>
        <taxon>malvids</taxon>
        <taxon>Sapindales</taxon>
        <taxon>Rutaceae</taxon>
        <taxon>Aurantioideae</taxon>
        <taxon>Citrus</taxon>
    </lineage>
</organism>
<dbReference type="AlphaFoldDB" id="A0A067EIV4"/>
<proteinExistence type="predicted"/>
<evidence type="ECO:0000256" key="1">
    <source>
        <dbReference type="SAM" id="Phobius"/>
    </source>
</evidence>
<evidence type="ECO:0000259" key="2">
    <source>
        <dbReference type="Pfam" id="PF20705"/>
    </source>
</evidence>
<dbReference type="STRING" id="2711.A0A067EIV4"/>
<dbReference type="InterPro" id="IPR049224">
    <property type="entry name" value="DUF6821"/>
</dbReference>
<dbReference type="InterPro" id="IPR045883">
    <property type="entry name" value="At4g13530-like"/>
</dbReference>
<keyword evidence="4" id="KW-1185">Reference proteome</keyword>
<dbReference type="EMBL" id="KK784989">
    <property type="protein sequence ID" value="KDO55018.1"/>
    <property type="molecule type" value="Genomic_DNA"/>
</dbReference>
<dbReference type="Pfam" id="PF20705">
    <property type="entry name" value="DUF6821"/>
    <property type="match status" value="1"/>
</dbReference>
<feature type="domain" description="DUF6821" evidence="2">
    <location>
        <begin position="130"/>
        <end position="303"/>
    </location>
</feature>
<keyword evidence="1" id="KW-1133">Transmembrane helix</keyword>